<name>A0A0B4S2X9_9FIRM</name>
<dbReference type="EMBL" id="CP009761">
    <property type="protein sequence ID" value="AIZ37168.1"/>
    <property type="molecule type" value="Genomic_DNA"/>
</dbReference>
<dbReference type="SUPFAM" id="SSF55781">
    <property type="entry name" value="GAF domain-like"/>
    <property type="match status" value="1"/>
</dbReference>
<gene>
    <name evidence="3" type="ORF">NW74_07440</name>
</gene>
<dbReference type="PANTHER" id="PTHR21021">
    <property type="entry name" value="GAF/PUTATIVE CYTOSKELETAL PROTEIN"/>
    <property type="match status" value="1"/>
</dbReference>
<evidence type="ECO:0000313" key="4">
    <source>
        <dbReference type="Proteomes" id="UP000031386"/>
    </source>
</evidence>
<dbReference type="InterPro" id="IPR051330">
    <property type="entry name" value="Phosphatase_reg/MetRdx"/>
</dbReference>
<proteinExistence type="inferred from homology"/>
<dbReference type="Pfam" id="PF01590">
    <property type="entry name" value="GAF"/>
    <property type="match status" value="1"/>
</dbReference>
<dbReference type="STRING" id="33033.NW74_07440"/>
<reference evidence="3 4" key="1">
    <citation type="submission" date="2014-10" db="EMBL/GenBank/DDBJ databases">
        <title>Complete genome sequence of Parvimonas micra KCOM 1535 (= ChDC B708).</title>
        <authorList>
            <person name="Kook J.-K."/>
            <person name="Park S.-N."/>
            <person name="Lim Y.K."/>
            <person name="Roh H."/>
        </authorList>
    </citation>
    <scope>NUCLEOTIDE SEQUENCE [LARGE SCALE GENOMIC DNA]</scope>
    <source>
        <strain evidence="4">KCOM 1535 / ChDC B708</strain>
    </source>
</reference>
<evidence type="ECO:0000313" key="3">
    <source>
        <dbReference type="EMBL" id="AIZ37168.1"/>
    </source>
</evidence>
<keyword evidence="4" id="KW-1185">Reference proteome</keyword>
<dbReference type="InterPro" id="IPR029016">
    <property type="entry name" value="GAF-like_dom_sf"/>
</dbReference>
<dbReference type="InterPro" id="IPR003018">
    <property type="entry name" value="GAF"/>
</dbReference>
<evidence type="ECO:0000259" key="2">
    <source>
        <dbReference type="Pfam" id="PF01590"/>
    </source>
</evidence>
<sequence>MFNPIKYEGNLGEQYSYLIKDLYELCNNEENTIANLSNAAALLNFFLEKINWVGFYLLDEKTNTLVLGPFQGLPACVRIQNGEGVCGTSASLKKTLNVENVHNFKGHIACDGKSNSEIVIPIFRNDKIFGVLDIDSPIFNRFSKEEETYLEAFVKQLETHI</sequence>
<protein>
    <submittedName>
        <fullName evidence="3">GAF domain-containing protein</fullName>
    </submittedName>
</protein>
<dbReference type="GO" id="GO:0005829">
    <property type="term" value="C:cytosol"/>
    <property type="evidence" value="ECO:0007669"/>
    <property type="project" value="TreeGrafter"/>
</dbReference>
<dbReference type="KEGG" id="pmic:NW74_07440"/>
<dbReference type="AlphaFoldDB" id="A0A0B4S2X9"/>
<dbReference type="Gene3D" id="3.30.450.40">
    <property type="match status" value="1"/>
</dbReference>
<dbReference type="Proteomes" id="UP000031386">
    <property type="component" value="Chromosome"/>
</dbReference>
<comment type="similarity">
    <text evidence="1">Belongs to the free Met sulfoxide reductase family.</text>
</comment>
<dbReference type="GO" id="GO:0033745">
    <property type="term" value="F:L-methionine-(R)-S-oxide reductase activity"/>
    <property type="evidence" value="ECO:0007669"/>
    <property type="project" value="TreeGrafter"/>
</dbReference>
<feature type="domain" description="GAF" evidence="2">
    <location>
        <begin position="52"/>
        <end position="161"/>
    </location>
</feature>
<dbReference type="FunFam" id="3.30.450.40:FF:000008">
    <property type="entry name" value="GAF domain-containing proteins"/>
    <property type="match status" value="1"/>
</dbReference>
<dbReference type="PANTHER" id="PTHR21021:SF15">
    <property type="entry name" value="FREE METHIONINE-R-SULFOXIDE REDUCTASE"/>
    <property type="match status" value="1"/>
</dbReference>
<accession>A0A0B4S2X9</accession>
<organism evidence="3 4">
    <name type="scientific">Parvimonas micra</name>
    <dbReference type="NCBI Taxonomy" id="33033"/>
    <lineage>
        <taxon>Bacteria</taxon>
        <taxon>Bacillati</taxon>
        <taxon>Bacillota</taxon>
        <taxon>Tissierellia</taxon>
        <taxon>Tissierellales</taxon>
        <taxon>Peptoniphilaceae</taxon>
        <taxon>Parvimonas</taxon>
    </lineage>
</organism>
<dbReference type="RefSeq" id="WP_041954769.1">
    <property type="nucleotide sequence ID" value="NZ_CP009761.1"/>
</dbReference>
<evidence type="ECO:0000256" key="1">
    <source>
        <dbReference type="ARBA" id="ARBA00038454"/>
    </source>
</evidence>
<dbReference type="OrthoDB" id="9796252at2"/>